<feature type="compositionally biased region" description="Basic and acidic residues" evidence="5">
    <location>
        <begin position="305"/>
        <end position="322"/>
    </location>
</feature>
<keyword evidence="2 4" id="KW-0863">Zinc-finger</keyword>
<dbReference type="SUPFAM" id="SSF57667">
    <property type="entry name" value="beta-beta-alpha zinc fingers"/>
    <property type="match status" value="2"/>
</dbReference>
<evidence type="ECO:0000313" key="8">
    <source>
        <dbReference type="Proteomes" id="UP000308652"/>
    </source>
</evidence>
<organism evidence="7 8">
    <name type="scientific">Crucibulum laeve</name>
    <dbReference type="NCBI Taxonomy" id="68775"/>
    <lineage>
        <taxon>Eukaryota</taxon>
        <taxon>Fungi</taxon>
        <taxon>Dikarya</taxon>
        <taxon>Basidiomycota</taxon>
        <taxon>Agaricomycotina</taxon>
        <taxon>Agaricomycetes</taxon>
        <taxon>Agaricomycetidae</taxon>
        <taxon>Agaricales</taxon>
        <taxon>Agaricineae</taxon>
        <taxon>Nidulariaceae</taxon>
        <taxon>Crucibulum</taxon>
    </lineage>
</organism>
<keyword evidence="3" id="KW-0862">Zinc</keyword>
<dbReference type="STRING" id="68775.A0A5C3MHI8"/>
<dbReference type="GO" id="GO:0000981">
    <property type="term" value="F:DNA-binding transcription factor activity, RNA polymerase II-specific"/>
    <property type="evidence" value="ECO:0007669"/>
    <property type="project" value="TreeGrafter"/>
</dbReference>
<evidence type="ECO:0000256" key="5">
    <source>
        <dbReference type="SAM" id="MobiDB-lite"/>
    </source>
</evidence>
<gene>
    <name evidence="7" type="ORF">BDQ12DRAFT_672890</name>
</gene>
<feature type="region of interest" description="Disordered" evidence="5">
    <location>
        <begin position="293"/>
        <end position="322"/>
    </location>
</feature>
<dbReference type="Pfam" id="PF00096">
    <property type="entry name" value="zf-C2H2"/>
    <property type="match status" value="2"/>
</dbReference>
<dbReference type="GO" id="GO:0008270">
    <property type="term" value="F:zinc ion binding"/>
    <property type="evidence" value="ECO:0007669"/>
    <property type="project" value="UniProtKB-KW"/>
</dbReference>
<keyword evidence="1" id="KW-0479">Metal-binding</keyword>
<evidence type="ECO:0000313" key="7">
    <source>
        <dbReference type="EMBL" id="TFK44387.1"/>
    </source>
</evidence>
<dbReference type="Gene3D" id="3.30.160.60">
    <property type="entry name" value="Classic Zinc Finger"/>
    <property type="match status" value="3"/>
</dbReference>
<feature type="compositionally biased region" description="Low complexity" evidence="5">
    <location>
        <begin position="112"/>
        <end position="123"/>
    </location>
</feature>
<evidence type="ECO:0000256" key="1">
    <source>
        <dbReference type="ARBA" id="ARBA00022723"/>
    </source>
</evidence>
<dbReference type="Proteomes" id="UP000308652">
    <property type="component" value="Unassembled WGS sequence"/>
</dbReference>
<evidence type="ECO:0000256" key="2">
    <source>
        <dbReference type="ARBA" id="ARBA00022771"/>
    </source>
</evidence>
<dbReference type="FunFam" id="3.30.160.60:FF:000007">
    <property type="entry name" value="Basic krueppel-like factor 3"/>
    <property type="match status" value="1"/>
</dbReference>
<reference evidence="7 8" key="1">
    <citation type="journal article" date="2019" name="Nat. Ecol. Evol.">
        <title>Megaphylogeny resolves global patterns of mushroom evolution.</title>
        <authorList>
            <person name="Varga T."/>
            <person name="Krizsan K."/>
            <person name="Foldi C."/>
            <person name="Dima B."/>
            <person name="Sanchez-Garcia M."/>
            <person name="Sanchez-Ramirez S."/>
            <person name="Szollosi G.J."/>
            <person name="Szarkandi J.G."/>
            <person name="Papp V."/>
            <person name="Albert L."/>
            <person name="Andreopoulos W."/>
            <person name="Angelini C."/>
            <person name="Antonin V."/>
            <person name="Barry K.W."/>
            <person name="Bougher N.L."/>
            <person name="Buchanan P."/>
            <person name="Buyck B."/>
            <person name="Bense V."/>
            <person name="Catcheside P."/>
            <person name="Chovatia M."/>
            <person name="Cooper J."/>
            <person name="Damon W."/>
            <person name="Desjardin D."/>
            <person name="Finy P."/>
            <person name="Geml J."/>
            <person name="Haridas S."/>
            <person name="Hughes K."/>
            <person name="Justo A."/>
            <person name="Karasinski D."/>
            <person name="Kautmanova I."/>
            <person name="Kiss B."/>
            <person name="Kocsube S."/>
            <person name="Kotiranta H."/>
            <person name="LaButti K.M."/>
            <person name="Lechner B.E."/>
            <person name="Liimatainen K."/>
            <person name="Lipzen A."/>
            <person name="Lukacs Z."/>
            <person name="Mihaltcheva S."/>
            <person name="Morgado L.N."/>
            <person name="Niskanen T."/>
            <person name="Noordeloos M.E."/>
            <person name="Ohm R.A."/>
            <person name="Ortiz-Santana B."/>
            <person name="Ovrebo C."/>
            <person name="Racz N."/>
            <person name="Riley R."/>
            <person name="Savchenko A."/>
            <person name="Shiryaev A."/>
            <person name="Soop K."/>
            <person name="Spirin V."/>
            <person name="Szebenyi C."/>
            <person name="Tomsovsky M."/>
            <person name="Tulloss R.E."/>
            <person name="Uehling J."/>
            <person name="Grigoriev I.V."/>
            <person name="Vagvolgyi C."/>
            <person name="Papp T."/>
            <person name="Martin F.M."/>
            <person name="Miettinen O."/>
            <person name="Hibbett D.S."/>
            <person name="Nagy L.G."/>
        </authorList>
    </citation>
    <scope>NUCLEOTIDE SEQUENCE [LARGE SCALE GENOMIC DNA]</scope>
    <source>
        <strain evidence="7 8">CBS 166.37</strain>
    </source>
</reference>
<protein>
    <recommendedName>
        <fullName evidence="6">C2H2-type domain-containing protein</fullName>
    </recommendedName>
</protein>
<dbReference type="PANTHER" id="PTHR23235:SF120">
    <property type="entry name" value="KRUPPEL-LIKE FACTOR 15"/>
    <property type="match status" value="1"/>
</dbReference>
<feature type="compositionally biased region" description="Polar residues" evidence="5">
    <location>
        <begin position="38"/>
        <end position="52"/>
    </location>
</feature>
<keyword evidence="8" id="KW-1185">Reference proteome</keyword>
<feature type="domain" description="C2H2-type" evidence="6">
    <location>
        <begin position="238"/>
        <end position="267"/>
    </location>
</feature>
<feature type="domain" description="C2H2-type" evidence="6">
    <location>
        <begin position="208"/>
        <end position="237"/>
    </location>
</feature>
<evidence type="ECO:0000256" key="3">
    <source>
        <dbReference type="ARBA" id="ARBA00022833"/>
    </source>
</evidence>
<dbReference type="EMBL" id="ML213590">
    <property type="protein sequence ID" value="TFK44387.1"/>
    <property type="molecule type" value="Genomic_DNA"/>
</dbReference>
<feature type="domain" description="C2H2-type" evidence="6">
    <location>
        <begin position="269"/>
        <end position="296"/>
    </location>
</feature>
<name>A0A5C3MHI8_9AGAR</name>
<dbReference type="PANTHER" id="PTHR23235">
    <property type="entry name" value="KRUEPPEL-LIKE TRANSCRIPTION FACTOR"/>
    <property type="match status" value="1"/>
</dbReference>
<dbReference type="PROSITE" id="PS00028">
    <property type="entry name" value="ZINC_FINGER_C2H2_1"/>
    <property type="match status" value="2"/>
</dbReference>
<evidence type="ECO:0000256" key="4">
    <source>
        <dbReference type="PROSITE-ProRule" id="PRU00042"/>
    </source>
</evidence>
<feature type="region of interest" description="Disordered" evidence="5">
    <location>
        <begin position="1"/>
        <end position="131"/>
    </location>
</feature>
<dbReference type="PROSITE" id="PS50157">
    <property type="entry name" value="ZINC_FINGER_C2H2_2"/>
    <property type="match status" value="3"/>
</dbReference>
<dbReference type="InterPro" id="IPR036236">
    <property type="entry name" value="Znf_C2H2_sf"/>
</dbReference>
<dbReference type="InterPro" id="IPR013087">
    <property type="entry name" value="Znf_C2H2_type"/>
</dbReference>
<accession>A0A5C3MHI8</accession>
<evidence type="ECO:0000259" key="6">
    <source>
        <dbReference type="PROSITE" id="PS50157"/>
    </source>
</evidence>
<dbReference type="SMART" id="SM00355">
    <property type="entry name" value="ZnF_C2H2"/>
    <property type="match status" value="3"/>
</dbReference>
<dbReference type="AlphaFoldDB" id="A0A5C3MHI8"/>
<dbReference type="GO" id="GO:0000978">
    <property type="term" value="F:RNA polymerase II cis-regulatory region sequence-specific DNA binding"/>
    <property type="evidence" value="ECO:0007669"/>
    <property type="project" value="TreeGrafter"/>
</dbReference>
<sequence length="322" mass="34793">MSVDSARVWTSPITSSHSAALSSQPPLVHEQLRRSPAESGSNHPSPRMSTEATLPLPTHYPPEPLYGADGVPLPQGIPTEGPASHPDGPPREYPYTPATHPLPYLPPPSPSALPTSSTMLLTPDGTQVSKLDAPYAPSAAELFNRAKQMSSPPSPGSEENPGGAGANHYPSSSGVPRLPPILQVEKQQVTTSATQLASASRRRNEAHFVCPVPGCGSTFTRRFNLRGHLRSHTEERPYVCEWPGCKKGFARQHDCKRHQALHTAKSQANVCQGCKKTFSRLDALNRHLRSDGGADCRASNPKFAAEQDHRNDQGSSREHNLQ</sequence>
<feature type="compositionally biased region" description="Polar residues" evidence="5">
    <location>
        <begin position="11"/>
        <end position="25"/>
    </location>
</feature>
<proteinExistence type="predicted"/>
<dbReference type="OrthoDB" id="4748970at2759"/>
<feature type="region of interest" description="Disordered" evidence="5">
    <location>
        <begin position="146"/>
        <end position="178"/>
    </location>
</feature>